<evidence type="ECO:0000256" key="2">
    <source>
        <dbReference type="ARBA" id="ARBA00022574"/>
    </source>
</evidence>
<protein>
    <recommendedName>
        <fullName evidence="5">WD repeat-containing protein</fullName>
    </recommendedName>
</protein>
<evidence type="ECO:0000256" key="6">
    <source>
        <dbReference type="PROSITE-ProRule" id="PRU00221"/>
    </source>
</evidence>
<dbReference type="InterPro" id="IPR001680">
    <property type="entry name" value="WD40_rpt"/>
</dbReference>
<dbReference type="EMBL" id="JBCLYO010000007">
    <property type="protein sequence ID" value="KAL0087379.1"/>
    <property type="molecule type" value="Genomic_DNA"/>
</dbReference>
<accession>A0ABR3B296</accession>
<feature type="compositionally biased region" description="Acidic residues" evidence="7">
    <location>
        <begin position="311"/>
        <end position="326"/>
    </location>
</feature>
<proteinExistence type="inferred from homology"/>
<comment type="similarity">
    <text evidence="1 5">Belongs to the WD repeat WDR55 family.</text>
</comment>
<feature type="repeat" description="WD" evidence="6">
    <location>
        <begin position="270"/>
        <end position="303"/>
    </location>
</feature>
<dbReference type="PANTHER" id="PTHR44019">
    <property type="entry name" value="WD REPEAT-CONTAINING PROTEIN 55"/>
    <property type="match status" value="1"/>
</dbReference>
<dbReference type="Proteomes" id="UP001448207">
    <property type="component" value="Unassembled WGS sequence"/>
</dbReference>
<evidence type="ECO:0000313" key="8">
    <source>
        <dbReference type="EMBL" id="KAL0087379.1"/>
    </source>
</evidence>
<evidence type="ECO:0000256" key="5">
    <source>
        <dbReference type="PIRNR" id="PIRNR038169"/>
    </source>
</evidence>
<dbReference type="InterPro" id="IPR019775">
    <property type="entry name" value="WD40_repeat_CS"/>
</dbReference>
<dbReference type="Pfam" id="PF24796">
    <property type="entry name" value="WDR55"/>
    <property type="match status" value="1"/>
</dbReference>
<dbReference type="InterPro" id="IPR036322">
    <property type="entry name" value="WD40_repeat_dom_sf"/>
</dbReference>
<feature type="region of interest" description="Disordered" evidence="7">
    <location>
        <begin position="311"/>
        <end position="417"/>
    </location>
</feature>
<organism evidence="8 9">
    <name type="scientific">Phycomyces blakesleeanus</name>
    <dbReference type="NCBI Taxonomy" id="4837"/>
    <lineage>
        <taxon>Eukaryota</taxon>
        <taxon>Fungi</taxon>
        <taxon>Fungi incertae sedis</taxon>
        <taxon>Mucoromycota</taxon>
        <taxon>Mucoromycotina</taxon>
        <taxon>Mucoromycetes</taxon>
        <taxon>Mucorales</taxon>
        <taxon>Phycomycetaceae</taxon>
        <taxon>Phycomyces</taxon>
    </lineage>
</organism>
<dbReference type="PROSITE" id="PS50294">
    <property type="entry name" value="WD_REPEATS_REGION"/>
    <property type="match status" value="1"/>
</dbReference>
<evidence type="ECO:0000313" key="9">
    <source>
        <dbReference type="Proteomes" id="UP001448207"/>
    </source>
</evidence>
<dbReference type="SMART" id="SM00320">
    <property type="entry name" value="WD40"/>
    <property type="match status" value="7"/>
</dbReference>
<dbReference type="SUPFAM" id="SSF50978">
    <property type="entry name" value="WD40 repeat-like"/>
    <property type="match status" value="1"/>
</dbReference>
<evidence type="ECO:0000256" key="3">
    <source>
        <dbReference type="ARBA" id="ARBA00022737"/>
    </source>
</evidence>
<dbReference type="PIRSF" id="PIRSF038169">
    <property type="entry name" value="WD_repeat_p55"/>
    <property type="match status" value="1"/>
</dbReference>
<evidence type="ECO:0000256" key="7">
    <source>
        <dbReference type="SAM" id="MobiDB-lite"/>
    </source>
</evidence>
<evidence type="ECO:0000256" key="1">
    <source>
        <dbReference type="ARBA" id="ARBA00007625"/>
    </source>
</evidence>
<comment type="caution">
    <text evidence="8">The sequence shown here is derived from an EMBL/GenBank/DDBJ whole genome shotgun (WGS) entry which is preliminary data.</text>
</comment>
<feature type="repeat" description="WD" evidence="6">
    <location>
        <begin position="142"/>
        <end position="183"/>
    </location>
</feature>
<keyword evidence="2 5" id="KW-0853">WD repeat</keyword>
<keyword evidence="3" id="KW-0677">Repeat</keyword>
<gene>
    <name evidence="8" type="ORF">J3Q64DRAFT_1638559</name>
</gene>
<name>A0ABR3B296_PHYBL</name>
<reference evidence="8 9" key="1">
    <citation type="submission" date="2024-04" db="EMBL/GenBank/DDBJ databases">
        <title>Symmetric and asymmetric DNA N6-adenine methylation regulates different biological responses in Mucorales.</title>
        <authorList>
            <consortium name="Lawrence Berkeley National Laboratory"/>
            <person name="Lax C."/>
            <person name="Mondo S.J."/>
            <person name="Osorio-Concepcion M."/>
            <person name="Muszewska A."/>
            <person name="Corrochano-Luque M."/>
            <person name="Gutierrez G."/>
            <person name="Riley R."/>
            <person name="Lipzen A."/>
            <person name="Guo J."/>
            <person name="Hundley H."/>
            <person name="Amirebrahimi M."/>
            <person name="Ng V."/>
            <person name="Lorenzo-Gutierrez D."/>
            <person name="Binder U."/>
            <person name="Yang J."/>
            <person name="Song Y."/>
            <person name="Canovas D."/>
            <person name="Navarro E."/>
            <person name="Freitag M."/>
            <person name="Gabaldon T."/>
            <person name="Grigoriev I.V."/>
            <person name="Corrochano L.M."/>
            <person name="Nicolas F.E."/>
            <person name="Garre V."/>
        </authorList>
    </citation>
    <scope>NUCLEOTIDE SEQUENCE [LARGE SCALE GENOMIC DNA]</scope>
    <source>
        <strain evidence="8 9">L51</strain>
    </source>
</reference>
<feature type="compositionally biased region" description="Basic and acidic residues" evidence="7">
    <location>
        <begin position="393"/>
        <end position="403"/>
    </location>
</feature>
<keyword evidence="9" id="KW-1185">Reference proteome</keyword>
<sequence length="417" mass="46992">MSTENDAEAGSLAPLKFKQAVFHFATHPSEPIIVSGLINGKIKCHRYGEKSHQELWTEKAFKKSCRGVAFNPDGSQLYSVSKDKMILLMDTSTGQTIKSREMTHENPLNSLLNLNENMFATGDDQGVIKIWDNRKEDAVMTYSEHEDFIADMAYSPSHKTLVAVGGDGYLSTWDIRKPNVAAMSDQMGDELLSVKLVKNGRKAVVGSQEGILSLWSWGDWGDYKDRIVGHPHSIDAICKIDEDTICTGSSDGMIRVVSILPNAFHGVIGDHGQDMPIEHIELTHDKKYLISCGHDESLRFWDVGYLFDEDQDEEKDGDDDQSDAEGEVTSNLENNKNEDQDDESQDEDKKQKQDADDDEDEEKALAEFEGFEDDSDDSDDDKPSKKRQKKQLKKEQKKKEAEHKKKSSRPNTFFSDL</sequence>
<comment type="subcellular location">
    <subcellularLocation>
        <location evidence="5">Nucleus</location>
        <location evidence="5">Nucleolus</location>
    </subcellularLocation>
</comment>
<dbReference type="Gene3D" id="2.130.10.10">
    <property type="entry name" value="YVTN repeat-like/Quinoprotein amine dehydrogenase"/>
    <property type="match status" value="2"/>
</dbReference>
<keyword evidence="4 5" id="KW-0539">Nucleus</keyword>
<evidence type="ECO:0000256" key="4">
    <source>
        <dbReference type="ARBA" id="ARBA00023242"/>
    </source>
</evidence>
<dbReference type="PROSITE" id="PS00678">
    <property type="entry name" value="WD_REPEATS_1"/>
    <property type="match status" value="2"/>
</dbReference>
<dbReference type="PANTHER" id="PTHR44019:SF20">
    <property type="entry name" value="WD REPEAT-CONTAINING PROTEIN 55"/>
    <property type="match status" value="1"/>
</dbReference>
<dbReference type="InterPro" id="IPR017422">
    <property type="entry name" value="WDR55"/>
</dbReference>
<dbReference type="InterPro" id="IPR050505">
    <property type="entry name" value="WDR55/POC1"/>
</dbReference>
<feature type="compositionally biased region" description="Acidic residues" evidence="7">
    <location>
        <begin position="369"/>
        <end position="380"/>
    </location>
</feature>
<dbReference type="InterPro" id="IPR015943">
    <property type="entry name" value="WD40/YVTN_repeat-like_dom_sf"/>
</dbReference>
<dbReference type="PROSITE" id="PS50082">
    <property type="entry name" value="WD_REPEATS_2"/>
    <property type="match status" value="2"/>
</dbReference>